<sequence length="136" mass="15580">MKETEEWSGPENLNHVADAIKKERRSAMNEFEIFHDKGKIHGMLLGLELSVLYSDSLKRFQHALEACGVNRTLIKRGVKEGDTVIVGEMEMVWNDEPKSTRPSNTMNSKDDAVRWPEFGYTQLGRLAEKRRDASDQ</sequence>
<evidence type="ECO:0000313" key="3">
    <source>
        <dbReference type="EMBL" id="TVU37318.1"/>
    </source>
</evidence>
<dbReference type="GO" id="GO:0005525">
    <property type="term" value="F:GTP binding"/>
    <property type="evidence" value="ECO:0007669"/>
    <property type="project" value="UniProtKB-KW"/>
</dbReference>
<evidence type="ECO:0000313" key="5">
    <source>
        <dbReference type="Proteomes" id="UP000324897"/>
    </source>
</evidence>
<accession>A0A5J9VM42</accession>
<dbReference type="EMBL" id="RWGY01000007">
    <property type="protein sequence ID" value="TVU37319.1"/>
    <property type="molecule type" value="Genomic_DNA"/>
</dbReference>
<dbReference type="OrthoDB" id="1663805at2759"/>
<dbReference type="PROSITE" id="PS51881">
    <property type="entry name" value="OCT"/>
    <property type="match status" value="1"/>
</dbReference>
<dbReference type="Gramene" id="TVU37318">
    <property type="protein sequence ID" value="TVU37318"/>
    <property type="gene ID" value="EJB05_10627"/>
</dbReference>
<comment type="caution">
    <text evidence="4">The sequence shown here is derived from an EMBL/GenBank/DDBJ whole genome shotgun (WGS) entry which is preliminary data.</text>
</comment>
<organism evidence="4 5">
    <name type="scientific">Eragrostis curvula</name>
    <name type="common">weeping love grass</name>
    <dbReference type="NCBI Taxonomy" id="38414"/>
    <lineage>
        <taxon>Eukaryota</taxon>
        <taxon>Viridiplantae</taxon>
        <taxon>Streptophyta</taxon>
        <taxon>Embryophyta</taxon>
        <taxon>Tracheophyta</taxon>
        <taxon>Spermatophyta</taxon>
        <taxon>Magnoliopsida</taxon>
        <taxon>Liliopsida</taxon>
        <taxon>Poales</taxon>
        <taxon>Poaceae</taxon>
        <taxon>PACMAD clade</taxon>
        <taxon>Chloridoideae</taxon>
        <taxon>Eragrostideae</taxon>
        <taxon>Eragrostidinae</taxon>
        <taxon>Eragrostis</taxon>
    </lineage>
</organism>
<dbReference type="Gramene" id="TVU37319">
    <property type="protein sequence ID" value="TVU37319"/>
    <property type="gene ID" value="EJB05_10628"/>
</dbReference>
<dbReference type="EMBL" id="RWGY01000007">
    <property type="protein sequence ID" value="TVU37318.1"/>
    <property type="molecule type" value="Genomic_DNA"/>
</dbReference>
<keyword evidence="1" id="KW-0342">GTP-binding</keyword>
<reference evidence="4 5" key="1">
    <citation type="journal article" date="2019" name="Sci. Rep.">
        <title>A high-quality genome of Eragrostis curvula grass provides insights into Poaceae evolution and supports new strategies to enhance forage quality.</title>
        <authorList>
            <person name="Carballo J."/>
            <person name="Santos B.A.C.M."/>
            <person name="Zappacosta D."/>
            <person name="Garbus I."/>
            <person name="Selva J.P."/>
            <person name="Gallo C.A."/>
            <person name="Diaz A."/>
            <person name="Albertini E."/>
            <person name="Caccamo M."/>
            <person name="Echenique V."/>
        </authorList>
    </citation>
    <scope>NUCLEOTIDE SEQUENCE [LARGE SCALE GENOMIC DNA]</scope>
    <source>
        <strain evidence="5">cv. Victoria</strain>
        <tissue evidence="4">Leaf</tissue>
    </source>
</reference>
<evidence type="ECO:0000313" key="4">
    <source>
        <dbReference type="EMBL" id="TVU37319.1"/>
    </source>
</evidence>
<dbReference type="AlphaFoldDB" id="A0A5J9VM42"/>
<keyword evidence="5" id="KW-1185">Reference proteome</keyword>
<gene>
    <name evidence="3" type="ORF">EJB05_10627</name>
    <name evidence="4" type="ORF">EJB05_10628</name>
</gene>
<feature type="domain" description="OCT" evidence="2">
    <location>
        <begin position="1"/>
        <end position="95"/>
    </location>
</feature>
<protein>
    <recommendedName>
        <fullName evidence="2">OCT domain-containing protein</fullName>
    </recommendedName>
</protein>
<dbReference type="Proteomes" id="UP000324897">
    <property type="component" value="Chromosome 4"/>
</dbReference>
<proteinExistence type="predicted"/>
<keyword evidence="1" id="KW-0547">Nucleotide-binding</keyword>
<dbReference type="InterPro" id="IPR015349">
    <property type="entry name" value="OCT_dom"/>
</dbReference>
<dbReference type="SUPFAM" id="SSF102741">
    <property type="entry name" value="Obg GTP-binding protein C-terminal domain"/>
    <property type="match status" value="1"/>
</dbReference>
<evidence type="ECO:0000259" key="2">
    <source>
        <dbReference type="PROSITE" id="PS51881"/>
    </source>
</evidence>
<dbReference type="Gene3D" id="3.30.300.350">
    <property type="entry name" value="GTP-binding protein OBG, C-terminal domain"/>
    <property type="match status" value="1"/>
</dbReference>
<dbReference type="InterPro" id="IPR036346">
    <property type="entry name" value="GTP-bd_prot_GTP1/OBG_C_sf"/>
</dbReference>
<dbReference type="Pfam" id="PF09269">
    <property type="entry name" value="DUF1967"/>
    <property type="match status" value="1"/>
</dbReference>
<evidence type="ECO:0000256" key="1">
    <source>
        <dbReference type="ARBA" id="ARBA00023134"/>
    </source>
</evidence>
<name>A0A5J9VM42_9POAL</name>